<reference evidence="2 3" key="1">
    <citation type="submission" date="2020-04" db="EMBL/GenBank/DDBJ databases">
        <title>Gordonia sp. nov. TBRC 11910.</title>
        <authorList>
            <person name="Suriyachadkun C."/>
        </authorList>
    </citation>
    <scope>NUCLEOTIDE SEQUENCE [LARGE SCALE GENOMIC DNA]</scope>
    <source>
        <strain evidence="2 3">TBRC 11910</strain>
    </source>
</reference>
<dbReference type="Pfam" id="PF01381">
    <property type="entry name" value="HTH_3"/>
    <property type="match status" value="1"/>
</dbReference>
<dbReference type="Gene3D" id="1.10.260.40">
    <property type="entry name" value="lambda repressor-like DNA-binding domains"/>
    <property type="match status" value="1"/>
</dbReference>
<proteinExistence type="predicted"/>
<comment type="caution">
    <text evidence="2">The sequence shown here is derived from an EMBL/GenBank/DDBJ whole genome shotgun (WGS) entry which is preliminary data.</text>
</comment>
<feature type="domain" description="HTH cro/C1-type" evidence="1">
    <location>
        <begin position="22"/>
        <end position="83"/>
    </location>
</feature>
<dbReference type="EMBL" id="JABBNB010000013">
    <property type="protein sequence ID" value="NMO02350.1"/>
    <property type="molecule type" value="Genomic_DNA"/>
</dbReference>
<evidence type="ECO:0000313" key="3">
    <source>
        <dbReference type="Proteomes" id="UP000550729"/>
    </source>
</evidence>
<evidence type="ECO:0000313" key="2">
    <source>
        <dbReference type="EMBL" id="NMO02350.1"/>
    </source>
</evidence>
<dbReference type="GO" id="GO:0003677">
    <property type="term" value="F:DNA binding"/>
    <property type="evidence" value="ECO:0007669"/>
    <property type="project" value="InterPro"/>
</dbReference>
<dbReference type="Proteomes" id="UP000550729">
    <property type="component" value="Unassembled WGS sequence"/>
</dbReference>
<dbReference type="InterPro" id="IPR001387">
    <property type="entry name" value="Cro/C1-type_HTH"/>
</dbReference>
<protein>
    <submittedName>
        <fullName evidence="2">Helix-turn-helix transcriptional regulator</fullName>
    </submittedName>
</protein>
<sequence>MPERVRGSLQWDTYADAFGVRLRQLRKGRGLTQLDLSLKAGLSLNTVSNAERATSNRPPYISDPGLSTIYRLAKALDVQPMYLLPDVDQTLDSVCTEVIYRSRVEQQVAAVLAGDGTTDSGKF</sequence>
<dbReference type="RefSeq" id="WP_170194854.1">
    <property type="nucleotide sequence ID" value="NZ_JABBNB010000013.1"/>
</dbReference>
<dbReference type="AlphaFoldDB" id="A0A848KUY5"/>
<dbReference type="SUPFAM" id="SSF47413">
    <property type="entry name" value="lambda repressor-like DNA-binding domains"/>
    <property type="match status" value="1"/>
</dbReference>
<dbReference type="CDD" id="cd00093">
    <property type="entry name" value="HTH_XRE"/>
    <property type="match status" value="1"/>
</dbReference>
<dbReference type="PROSITE" id="PS50943">
    <property type="entry name" value="HTH_CROC1"/>
    <property type="match status" value="1"/>
</dbReference>
<keyword evidence="3" id="KW-1185">Reference proteome</keyword>
<dbReference type="SMART" id="SM00530">
    <property type="entry name" value="HTH_XRE"/>
    <property type="match status" value="1"/>
</dbReference>
<name>A0A848KUY5_9ACTN</name>
<organism evidence="2 3">
    <name type="scientific">Gordonia asplenii</name>
    <dbReference type="NCBI Taxonomy" id="2725283"/>
    <lineage>
        <taxon>Bacteria</taxon>
        <taxon>Bacillati</taxon>
        <taxon>Actinomycetota</taxon>
        <taxon>Actinomycetes</taxon>
        <taxon>Mycobacteriales</taxon>
        <taxon>Gordoniaceae</taxon>
        <taxon>Gordonia</taxon>
    </lineage>
</organism>
<evidence type="ECO:0000259" key="1">
    <source>
        <dbReference type="PROSITE" id="PS50943"/>
    </source>
</evidence>
<gene>
    <name evidence="2" type="ORF">HH308_14115</name>
</gene>
<accession>A0A848KUY5</accession>
<dbReference type="InterPro" id="IPR010982">
    <property type="entry name" value="Lambda_DNA-bd_dom_sf"/>
</dbReference>